<name>A0AAV6P0H4_9ROSI</name>
<evidence type="ECO:0000313" key="2">
    <source>
        <dbReference type="EMBL" id="KAG6605756.1"/>
    </source>
</evidence>
<reference evidence="2 3" key="1">
    <citation type="journal article" date="2021" name="Hortic Res">
        <title>The domestication of Cucurbita argyrosperma as revealed by the genome of its wild relative.</title>
        <authorList>
            <person name="Barrera-Redondo J."/>
            <person name="Sanchez-de la Vega G."/>
            <person name="Aguirre-Liguori J.A."/>
            <person name="Castellanos-Morales G."/>
            <person name="Gutierrez-Guerrero Y.T."/>
            <person name="Aguirre-Dugua X."/>
            <person name="Aguirre-Planter E."/>
            <person name="Tenaillon M.I."/>
            <person name="Lira-Saade R."/>
            <person name="Eguiarte L.E."/>
        </authorList>
    </citation>
    <scope>NUCLEOTIDE SEQUENCE [LARGE SCALE GENOMIC DNA]</scope>
    <source>
        <strain evidence="2">JBR-2021</strain>
    </source>
</reference>
<comment type="caution">
    <text evidence="2">The sequence shown here is derived from an EMBL/GenBank/DDBJ whole genome shotgun (WGS) entry which is preliminary data.</text>
</comment>
<feature type="non-terminal residue" evidence="2">
    <location>
        <position position="1"/>
    </location>
</feature>
<dbReference type="EMBL" id="JAGKQH010000002">
    <property type="protein sequence ID" value="KAG6605756.1"/>
    <property type="molecule type" value="Genomic_DNA"/>
</dbReference>
<keyword evidence="1" id="KW-1133">Transmembrane helix</keyword>
<dbReference type="PANTHER" id="PTHR33287">
    <property type="entry name" value="OS03G0453550 PROTEIN"/>
    <property type="match status" value="1"/>
</dbReference>
<accession>A0AAV6P0H4</accession>
<gene>
    <name evidence="2" type="ORF">SDJN03_03073</name>
</gene>
<feature type="transmembrane region" description="Helical" evidence="1">
    <location>
        <begin position="188"/>
        <end position="206"/>
    </location>
</feature>
<feature type="transmembrane region" description="Helical" evidence="1">
    <location>
        <begin position="303"/>
        <end position="324"/>
    </location>
</feature>
<proteinExistence type="predicted"/>
<sequence>MKLQWVRRDFESLAENVRYNKSRATCTTLAYLSWLRFFYFAVSPASSTLHCFHWPMVLDLSLSSSFLNFLILLPAFIKLYRIHNLLHTICNQHTHICQRILEAMNKNSQTGASNDGVGFDFGVQVRALTDDSFSGGEIKVYGCAIAFALFAVTAFELYPWMELEEVRRDLEYLAEKQQQRVRYYESRAIYTTLGYLAWLRFFYFAVSSNSSTLHCVHWPMVFGLSLSCSSLYLLILLPPFIKLYRTHNLLHTICNQHTHLCQRILEATNQDGEAGASTHGVEFNFRFHQVRALHNDSFSGGEIKVYTCAVAFALFAVTAFELYAGKYVLCK</sequence>
<dbReference type="AlphaFoldDB" id="A0AAV6P0H4"/>
<protein>
    <submittedName>
        <fullName evidence="2">Uncharacterized protein</fullName>
    </submittedName>
</protein>
<evidence type="ECO:0000256" key="1">
    <source>
        <dbReference type="SAM" id="Phobius"/>
    </source>
</evidence>
<feature type="transmembrane region" description="Helical" evidence="1">
    <location>
        <begin position="54"/>
        <end position="77"/>
    </location>
</feature>
<dbReference type="PANTHER" id="PTHR33287:SF8">
    <property type="entry name" value="TRANSMEMBRANE PROTEIN 188"/>
    <property type="match status" value="1"/>
</dbReference>
<feature type="transmembrane region" description="Helical" evidence="1">
    <location>
        <begin position="218"/>
        <end position="241"/>
    </location>
</feature>
<feature type="transmembrane region" description="Helical" evidence="1">
    <location>
        <begin position="24"/>
        <end position="42"/>
    </location>
</feature>
<organism evidence="2 3">
    <name type="scientific">Cucurbita argyrosperma subsp. sororia</name>
    <dbReference type="NCBI Taxonomy" id="37648"/>
    <lineage>
        <taxon>Eukaryota</taxon>
        <taxon>Viridiplantae</taxon>
        <taxon>Streptophyta</taxon>
        <taxon>Embryophyta</taxon>
        <taxon>Tracheophyta</taxon>
        <taxon>Spermatophyta</taxon>
        <taxon>Magnoliopsida</taxon>
        <taxon>eudicotyledons</taxon>
        <taxon>Gunneridae</taxon>
        <taxon>Pentapetalae</taxon>
        <taxon>rosids</taxon>
        <taxon>fabids</taxon>
        <taxon>Cucurbitales</taxon>
        <taxon>Cucurbitaceae</taxon>
        <taxon>Cucurbiteae</taxon>
        <taxon>Cucurbita</taxon>
    </lineage>
</organism>
<evidence type="ECO:0000313" key="3">
    <source>
        <dbReference type="Proteomes" id="UP000685013"/>
    </source>
</evidence>
<keyword evidence="1" id="KW-0812">Transmembrane</keyword>
<keyword evidence="1" id="KW-0472">Membrane</keyword>
<keyword evidence="3" id="KW-1185">Reference proteome</keyword>
<dbReference type="Proteomes" id="UP000685013">
    <property type="component" value="Chromosome 2"/>
</dbReference>